<dbReference type="EMBL" id="MU394293">
    <property type="protein sequence ID" value="KAI6089988.1"/>
    <property type="molecule type" value="Genomic_DNA"/>
</dbReference>
<dbReference type="Proteomes" id="UP001497680">
    <property type="component" value="Unassembled WGS sequence"/>
</dbReference>
<protein>
    <submittedName>
        <fullName evidence="1">Uncharacterized protein</fullName>
    </submittedName>
</protein>
<evidence type="ECO:0000313" key="1">
    <source>
        <dbReference type="EMBL" id="KAI6089988.1"/>
    </source>
</evidence>
<reference evidence="1 2" key="1">
    <citation type="journal article" date="2022" name="New Phytol.">
        <title>Ecological generalism drives hyperdiversity of secondary metabolite gene clusters in xylarialean endophytes.</title>
        <authorList>
            <person name="Franco M.E.E."/>
            <person name="Wisecaver J.H."/>
            <person name="Arnold A.E."/>
            <person name="Ju Y.M."/>
            <person name="Slot J.C."/>
            <person name="Ahrendt S."/>
            <person name="Moore L.P."/>
            <person name="Eastman K.E."/>
            <person name="Scott K."/>
            <person name="Konkel Z."/>
            <person name="Mondo S.J."/>
            <person name="Kuo A."/>
            <person name="Hayes R.D."/>
            <person name="Haridas S."/>
            <person name="Andreopoulos B."/>
            <person name="Riley R."/>
            <person name="LaButti K."/>
            <person name="Pangilinan J."/>
            <person name="Lipzen A."/>
            <person name="Amirebrahimi M."/>
            <person name="Yan J."/>
            <person name="Adam C."/>
            <person name="Keymanesh K."/>
            <person name="Ng V."/>
            <person name="Louie K."/>
            <person name="Northen T."/>
            <person name="Drula E."/>
            <person name="Henrissat B."/>
            <person name="Hsieh H.M."/>
            <person name="Youens-Clark K."/>
            <person name="Lutzoni F."/>
            <person name="Miadlikowska J."/>
            <person name="Eastwood D.C."/>
            <person name="Hamelin R.C."/>
            <person name="Grigoriev I.V."/>
            <person name="U'Ren J.M."/>
        </authorList>
    </citation>
    <scope>NUCLEOTIDE SEQUENCE [LARGE SCALE GENOMIC DNA]</scope>
    <source>
        <strain evidence="1 2">ER1909</strain>
    </source>
</reference>
<comment type="caution">
    <text evidence="1">The sequence shown here is derived from an EMBL/GenBank/DDBJ whole genome shotgun (WGS) entry which is preliminary data.</text>
</comment>
<gene>
    <name evidence="1" type="ORF">F4821DRAFT_256554</name>
</gene>
<organism evidence="1 2">
    <name type="scientific">Hypoxylon rubiginosum</name>
    <dbReference type="NCBI Taxonomy" id="110542"/>
    <lineage>
        <taxon>Eukaryota</taxon>
        <taxon>Fungi</taxon>
        <taxon>Dikarya</taxon>
        <taxon>Ascomycota</taxon>
        <taxon>Pezizomycotina</taxon>
        <taxon>Sordariomycetes</taxon>
        <taxon>Xylariomycetidae</taxon>
        <taxon>Xylariales</taxon>
        <taxon>Hypoxylaceae</taxon>
        <taxon>Hypoxylon</taxon>
    </lineage>
</organism>
<proteinExistence type="predicted"/>
<evidence type="ECO:0000313" key="2">
    <source>
        <dbReference type="Proteomes" id="UP001497680"/>
    </source>
</evidence>
<sequence>MKVPVLSNVATVLALCASLVAALPVDIEGNAVYTTKGIRSTGCSMDTIRECVDDTGLESTLCFAKVCSSTETPTPTARMTKRQDQCTEENLLQCAVMEWREAEICFQELCL</sequence>
<keyword evidence="2" id="KW-1185">Reference proteome</keyword>
<accession>A0ACC0DBF0</accession>
<name>A0ACC0DBF0_9PEZI</name>